<evidence type="ECO:0000256" key="4">
    <source>
        <dbReference type="PROSITE-ProRule" id="PRU00335"/>
    </source>
</evidence>
<dbReference type="PANTHER" id="PTHR30055:SF151">
    <property type="entry name" value="TRANSCRIPTIONAL REGULATORY PROTEIN"/>
    <property type="match status" value="1"/>
</dbReference>
<dbReference type="GO" id="GO:0000976">
    <property type="term" value="F:transcription cis-regulatory region binding"/>
    <property type="evidence" value="ECO:0007669"/>
    <property type="project" value="TreeGrafter"/>
</dbReference>
<organism evidence="6 7">
    <name type="scientific">Parahaliea aestuarii</name>
    <dbReference type="NCBI Taxonomy" id="1852021"/>
    <lineage>
        <taxon>Bacteria</taxon>
        <taxon>Pseudomonadati</taxon>
        <taxon>Pseudomonadota</taxon>
        <taxon>Gammaproteobacteria</taxon>
        <taxon>Cellvibrionales</taxon>
        <taxon>Halieaceae</taxon>
        <taxon>Parahaliea</taxon>
    </lineage>
</organism>
<accession>A0A5C8ZP78</accession>
<dbReference type="InterPro" id="IPR009057">
    <property type="entry name" value="Homeodomain-like_sf"/>
</dbReference>
<keyword evidence="7" id="KW-1185">Reference proteome</keyword>
<dbReference type="SUPFAM" id="SSF48498">
    <property type="entry name" value="Tetracyclin repressor-like, C-terminal domain"/>
    <property type="match status" value="1"/>
</dbReference>
<dbReference type="RefSeq" id="WP_148065729.1">
    <property type="nucleotide sequence ID" value="NZ_VRYZ01000009.1"/>
</dbReference>
<dbReference type="Pfam" id="PF00440">
    <property type="entry name" value="TetR_N"/>
    <property type="match status" value="1"/>
</dbReference>
<evidence type="ECO:0000256" key="1">
    <source>
        <dbReference type="ARBA" id="ARBA00023015"/>
    </source>
</evidence>
<dbReference type="InterPro" id="IPR050109">
    <property type="entry name" value="HTH-type_TetR-like_transc_reg"/>
</dbReference>
<dbReference type="Gene3D" id="1.10.357.10">
    <property type="entry name" value="Tetracycline Repressor, domain 2"/>
    <property type="match status" value="1"/>
</dbReference>
<dbReference type="Pfam" id="PF02909">
    <property type="entry name" value="TetR_C_1"/>
    <property type="match status" value="1"/>
</dbReference>
<feature type="domain" description="HTH tetR-type" evidence="5">
    <location>
        <begin position="5"/>
        <end position="65"/>
    </location>
</feature>
<dbReference type="GO" id="GO:0003700">
    <property type="term" value="F:DNA-binding transcription factor activity"/>
    <property type="evidence" value="ECO:0007669"/>
    <property type="project" value="TreeGrafter"/>
</dbReference>
<dbReference type="SUPFAM" id="SSF46689">
    <property type="entry name" value="Homeodomain-like"/>
    <property type="match status" value="1"/>
</dbReference>
<dbReference type="InterPro" id="IPR004111">
    <property type="entry name" value="Repressor_TetR_C"/>
</dbReference>
<sequence length="209" mass="22531">MPKAPLNREKIVATAIRIADKSGLHAVTLRGIAKVLGVHVTSLYNHIPTKEALMVEMAMALMAETELPCGAISWQAWARGFVEAIQALALEHPGAFQLLQQGPAQGERAMESLEAGIKAFEADGFDLESTQCAIKAVSAAAIGLALDGLARRLDTAPEPDFSQLPQDRYPAIHRLVATGDNTDTHRFVIDTLIDGIEANRNRAMLKPES</sequence>
<keyword evidence="3" id="KW-0804">Transcription</keyword>
<dbReference type="Proteomes" id="UP000321933">
    <property type="component" value="Unassembled WGS sequence"/>
</dbReference>
<dbReference type="InterPro" id="IPR001647">
    <property type="entry name" value="HTH_TetR"/>
</dbReference>
<evidence type="ECO:0000256" key="3">
    <source>
        <dbReference type="ARBA" id="ARBA00023163"/>
    </source>
</evidence>
<dbReference type="AlphaFoldDB" id="A0A5C8ZP78"/>
<name>A0A5C8ZP78_9GAMM</name>
<proteinExistence type="predicted"/>
<dbReference type="EMBL" id="VRYZ01000009">
    <property type="protein sequence ID" value="TXS89367.1"/>
    <property type="molecule type" value="Genomic_DNA"/>
</dbReference>
<evidence type="ECO:0000259" key="5">
    <source>
        <dbReference type="PROSITE" id="PS50977"/>
    </source>
</evidence>
<evidence type="ECO:0000313" key="6">
    <source>
        <dbReference type="EMBL" id="TXS89367.1"/>
    </source>
</evidence>
<reference evidence="6 7" key="1">
    <citation type="submission" date="2019-08" db="EMBL/GenBank/DDBJ databases">
        <title>Parahaliea maris sp. nov., isolated from the surface seawater.</title>
        <authorList>
            <person name="Liu Y."/>
        </authorList>
    </citation>
    <scope>NUCLEOTIDE SEQUENCE [LARGE SCALE GENOMIC DNA]</scope>
    <source>
        <strain evidence="6 7">S2-26</strain>
    </source>
</reference>
<evidence type="ECO:0000256" key="2">
    <source>
        <dbReference type="ARBA" id="ARBA00023125"/>
    </source>
</evidence>
<dbReference type="InterPro" id="IPR036271">
    <property type="entry name" value="Tet_transcr_reg_TetR-rel_C_sf"/>
</dbReference>
<evidence type="ECO:0000313" key="7">
    <source>
        <dbReference type="Proteomes" id="UP000321933"/>
    </source>
</evidence>
<dbReference type="PANTHER" id="PTHR30055">
    <property type="entry name" value="HTH-TYPE TRANSCRIPTIONAL REGULATOR RUTR"/>
    <property type="match status" value="1"/>
</dbReference>
<comment type="caution">
    <text evidence="6">The sequence shown here is derived from an EMBL/GenBank/DDBJ whole genome shotgun (WGS) entry which is preliminary data.</text>
</comment>
<protein>
    <submittedName>
        <fullName evidence="6">TetR family transcriptional regulator</fullName>
    </submittedName>
</protein>
<feature type="DNA-binding region" description="H-T-H motif" evidence="4">
    <location>
        <begin position="28"/>
        <end position="47"/>
    </location>
</feature>
<keyword evidence="1" id="KW-0805">Transcription regulation</keyword>
<dbReference type="OrthoDB" id="116240at2"/>
<gene>
    <name evidence="6" type="ORF">FVW59_17780</name>
</gene>
<dbReference type="GO" id="GO:0045892">
    <property type="term" value="P:negative regulation of DNA-templated transcription"/>
    <property type="evidence" value="ECO:0007669"/>
    <property type="project" value="InterPro"/>
</dbReference>
<dbReference type="PROSITE" id="PS50977">
    <property type="entry name" value="HTH_TETR_2"/>
    <property type="match status" value="1"/>
</dbReference>
<keyword evidence="2 4" id="KW-0238">DNA-binding</keyword>